<dbReference type="InterPro" id="IPR035680">
    <property type="entry name" value="Clx_II_MBL"/>
</dbReference>
<dbReference type="PANTHER" id="PTHR43705">
    <property type="entry name" value="HYDROXYACYLGLUTATHIONE HYDROLASE"/>
    <property type="match status" value="1"/>
</dbReference>
<dbReference type="InterPro" id="IPR017782">
    <property type="entry name" value="Hydroxyacylglutathione_Hdrlase"/>
</dbReference>
<dbReference type="GO" id="GO:0046872">
    <property type="term" value="F:metal ion binding"/>
    <property type="evidence" value="ECO:0007669"/>
    <property type="project" value="UniProtKB-KW"/>
</dbReference>
<evidence type="ECO:0000259" key="8">
    <source>
        <dbReference type="SMART" id="SM00849"/>
    </source>
</evidence>
<feature type="binding site" evidence="7">
    <location>
        <position position="57"/>
    </location>
    <ligand>
        <name>Zn(2+)</name>
        <dbReference type="ChEBI" id="CHEBI:29105"/>
        <label>2</label>
    </ligand>
</feature>
<comment type="similarity">
    <text evidence="3 7">Belongs to the metallo-beta-lactamase superfamily. Glyoxalase II family.</text>
</comment>
<keyword evidence="10" id="KW-1185">Reference proteome</keyword>
<dbReference type="NCBIfam" id="TIGR03413">
    <property type="entry name" value="GSH_gloB"/>
    <property type="match status" value="1"/>
</dbReference>
<keyword evidence="6 7" id="KW-0862">Zinc</keyword>
<dbReference type="Pfam" id="PF00753">
    <property type="entry name" value="Lactamase_B"/>
    <property type="match status" value="1"/>
</dbReference>
<dbReference type="PIRSF" id="PIRSF005457">
    <property type="entry name" value="Glx"/>
    <property type="match status" value="1"/>
</dbReference>
<dbReference type="AlphaFoldDB" id="A0A1C2I0V7"/>
<evidence type="ECO:0000256" key="1">
    <source>
        <dbReference type="ARBA" id="ARBA00001623"/>
    </source>
</evidence>
<dbReference type="RefSeq" id="WP_024894491.1">
    <property type="nucleotide sequence ID" value="NZ_LWRY01000091.1"/>
</dbReference>
<accession>A0A1C2I0V7</accession>
<comment type="cofactor">
    <cofactor evidence="7">
        <name>Zn(2+)</name>
        <dbReference type="ChEBI" id="CHEBI:29105"/>
    </cofactor>
    <text evidence="7">Binds 2 Zn(2+) ions per subunit.</text>
</comment>
<dbReference type="GO" id="GO:0019243">
    <property type="term" value="P:methylglyoxal catabolic process to D-lactate via S-lactoyl-glutathione"/>
    <property type="evidence" value="ECO:0007669"/>
    <property type="project" value="UniProtKB-UniRule"/>
</dbReference>
<comment type="catalytic activity">
    <reaction evidence="1 7">
        <text>an S-(2-hydroxyacyl)glutathione + H2O = a 2-hydroxy carboxylate + glutathione + H(+)</text>
        <dbReference type="Rhea" id="RHEA:21864"/>
        <dbReference type="ChEBI" id="CHEBI:15377"/>
        <dbReference type="ChEBI" id="CHEBI:15378"/>
        <dbReference type="ChEBI" id="CHEBI:57925"/>
        <dbReference type="ChEBI" id="CHEBI:58896"/>
        <dbReference type="ChEBI" id="CHEBI:71261"/>
        <dbReference type="EC" id="3.1.2.6"/>
    </reaction>
</comment>
<dbReference type="PANTHER" id="PTHR43705:SF1">
    <property type="entry name" value="HYDROXYACYLGLUTATHIONE HYDROLASE GLOB"/>
    <property type="match status" value="1"/>
</dbReference>
<proteinExistence type="inferred from homology"/>
<feature type="binding site" evidence="7">
    <location>
        <position position="106"/>
    </location>
    <ligand>
        <name>Zn(2+)</name>
        <dbReference type="ChEBI" id="CHEBI:29105"/>
        <label>1</label>
    </ligand>
</feature>
<feature type="domain" description="Metallo-beta-lactamase" evidence="8">
    <location>
        <begin position="11"/>
        <end position="161"/>
    </location>
</feature>
<evidence type="ECO:0000256" key="6">
    <source>
        <dbReference type="ARBA" id="ARBA00022833"/>
    </source>
</evidence>
<dbReference type="HAMAP" id="MF_01374">
    <property type="entry name" value="Glyoxalase_2"/>
    <property type="match status" value="1"/>
</dbReference>
<dbReference type="Gene3D" id="3.60.15.10">
    <property type="entry name" value="Ribonuclease Z/Hydroxyacylglutathione hydrolase-like"/>
    <property type="match status" value="1"/>
</dbReference>
<dbReference type="Pfam" id="PF16123">
    <property type="entry name" value="HAGH_C"/>
    <property type="match status" value="1"/>
</dbReference>
<evidence type="ECO:0000256" key="4">
    <source>
        <dbReference type="ARBA" id="ARBA00022723"/>
    </source>
</evidence>
<feature type="binding site" evidence="7">
    <location>
        <position position="123"/>
    </location>
    <ligand>
        <name>Zn(2+)</name>
        <dbReference type="ChEBI" id="CHEBI:29105"/>
        <label>2</label>
    </ligand>
</feature>
<dbReference type="CDD" id="cd07723">
    <property type="entry name" value="hydroxyacylglutathione_hydrolase_MBL-fold"/>
    <property type="match status" value="1"/>
</dbReference>
<feature type="binding site" evidence="7">
    <location>
        <position position="56"/>
    </location>
    <ligand>
        <name>Zn(2+)</name>
        <dbReference type="ChEBI" id="CHEBI:29105"/>
        <label>2</label>
    </ligand>
</feature>
<feature type="binding site" evidence="7">
    <location>
        <position position="123"/>
    </location>
    <ligand>
        <name>Zn(2+)</name>
        <dbReference type="ChEBI" id="CHEBI:29105"/>
        <label>1</label>
    </ligand>
</feature>
<dbReference type="UniPathway" id="UPA00619">
    <property type="reaction ID" value="UER00676"/>
</dbReference>
<feature type="binding site" evidence="7">
    <location>
        <position position="161"/>
    </location>
    <ligand>
        <name>Zn(2+)</name>
        <dbReference type="ChEBI" id="CHEBI:29105"/>
        <label>2</label>
    </ligand>
</feature>
<dbReference type="OrthoDB" id="5290637at2"/>
<dbReference type="InterPro" id="IPR036866">
    <property type="entry name" value="RibonucZ/Hydroxyglut_hydro"/>
</dbReference>
<evidence type="ECO:0000256" key="5">
    <source>
        <dbReference type="ARBA" id="ARBA00022801"/>
    </source>
</evidence>
<keyword evidence="5 7" id="KW-0378">Hydrolase</keyword>
<comment type="subunit">
    <text evidence="7">Monomer.</text>
</comment>
<name>A0A1C2I0V7_ACITH</name>
<dbReference type="SMART" id="SM00849">
    <property type="entry name" value="Lactamase_B"/>
    <property type="match status" value="1"/>
</dbReference>
<dbReference type="GO" id="GO:0004416">
    <property type="term" value="F:hydroxyacylglutathione hydrolase activity"/>
    <property type="evidence" value="ECO:0007669"/>
    <property type="project" value="UniProtKB-UniRule"/>
</dbReference>
<dbReference type="InterPro" id="IPR050110">
    <property type="entry name" value="Glyoxalase_II_hydrolase"/>
</dbReference>
<dbReference type="EC" id="3.1.2.6" evidence="7"/>
<evidence type="ECO:0000256" key="3">
    <source>
        <dbReference type="ARBA" id="ARBA00006759"/>
    </source>
</evidence>
<evidence type="ECO:0000256" key="2">
    <source>
        <dbReference type="ARBA" id="ARBA00004963"/>
    </source>
</evidence>
<reference evidence="9" key="1">
    <citation type="journal article" date="2016" name="Int. J. Mol. Sci.">
        <title>Comparative genomics of the extreme acidophile Acidithiobacillus thiooxidans reveals intraspecific divergence and niche adaptation.</title>
        <authorList>
            <person name="Zhang X."/>
            <person name="Feng X."/>
            <person name="Tao J."/>
            <person name="Ma L."/>
            <person name="Xiao Y."/>
            <person name="Liang Y."/>
            <person name="Liu X."/>
            <person name="Yin H."/>
        </authorList>
    </citation>
    <scope>NUCLEOTIDE SEQUENCE [LARGE SCALE GENOMIC DNA]</scope>
    <source>
        <strain evidence="9">DXS-W</strain>
    </source>
</reference>
<evidence type="ECO:0000256" key="7">
    <source>
        <dbReference type="HAMAP-Rule" id="MF_01374"/>
    </source>
</evidence>
<dbReference type="InterPro" id="IPR001279">
    <property type="entry name" value="Metallo-B-lactamas"/>
</dbReference>
<evidence type="ECO:0000313" key="9">
    <source>
        <dbReference type="EMBL" id="OCX73045.1"/>
    </source>
</evidence>
<dbReference type="EMBL" id="LWRY01000091">
    <property type="protein sequence ID" value="OCX73045.1"/>
    <property type="molecule type" value="Genomic_DNA"/>
</dbReference>
<sequence length="250" mass="27443">MSVHFIPAFADNYIYVLESSAGVWIVDPGDAEPVFQWLAPRQMVPTAILCTHHHADHTRGVAALADHFRIPVYGANKRIPALTHPVAAGKLAIGSAEIQVMEVPGHTRDHIAYVWNASLFCGDTLFAAGCGRIFEGTPEMLFHSLQQLAALPPETAVYCAHEYTENNLRFAALVDPGNPVIRDRQIQAQKQRERGQPTLPSSIALERASNPFLRCADPALIASARHFDPLSGGTALSVFTALRRWKDQFS</sequence>
<feature type="binding site" evidence="7">
    <location>
        <position position="54"/>
    </location>
    <ligand>
        <name>Zn(2+)</name>
        <dbReference type="ChEBI" id="CHEBI:29105"/>
        <label>1</label>
    </ligand>
</feature>
<dbReference type="Proteomes" id="UP000095008">
    <property type="component" value="Unassembled WGS sequence"/>
</dbReference>
<keyword evidence="4 7" id="KW-0479">Metal-binding</keyword>
<gene>
    <name evidence="7" type="primary">gloB</name>
    <name evidence="9" type="ORF">A6M23_08485</name>
</gene>
<comment type="pathway">
    <text evidence="2 7">Secondary metabolite metabolism; methylglyoxal degradation; (R)-lactate from methylglyoxal: step 2/2.</text>
</comment>
<protein>
    <recommendedName>
        <fullName evidence="7">Hydroxyacylglutathione hydrolase</fullName>
        <ecNumber evidence="7">3.1.2.6</ecNumber>
    </recommendedName>
    <alternativeName>
        <fullName evidence="7">Glyoxalase II</fullName>
        <shortName evidence="7">Glx II</shortName>
    </alternativeName>
</protein>
<evidence type="ECO:0000313" key="10">
    <source>
        <dbReference type="Proteomes" id="UP000095008"/>
    </source>
</evidence>
<comment type="function">
    <text evidence="7">Thiolesterase that catalyzes the hydrolysis of S-D-lactoyl-glutathione to form glutathione and D-lactic acid.</text>
</comment>
<organism evidence="9 10">
    <name type="scientific">Acidithiobacillus thiooxidans</name>
    <name type="common">Thiobacillus thiooxidans</name>
    <dbReference type="NCBI Taxonomy" id="930"/>
    <lineage>
        <taxon>Bacteria</taxon>
        <taxon>Pseudomonadati</taxon>
        <taxon>Pseudomonadota</taxon>
        <taxon>Acidithiobacillia</taxon>
        <taxon>Acidithiobacillales</taxon>
        <taxon>Acidithiobacillaceae</taxon>
        <taxon>Acidithiobacillus</taxon>
    </lineage>
</organism>
<dbReference type="InterPro" id="IPR032282">
    <property type="entry name" value="HAGH_C"/>
</dbReference>
<dbReference type="SUPFAM" id="SSF56281">
    <property type="entry name" value="Metallo-hydrolase/oxidoreductase"/>
    <property type="match status" value="1"/>
</dbReference>
<feature type="binding site" evidence="7">
    <location>
        <position position="52"/>
    </location>
    <ligand>
        <name>Zn(2+)</name>
        <dbReference type="ChEBI" id="CHEBI:29105"/>
        <label>1</label>
    </ligand>
</feature>
<comment type="caution">
    <text evidence="9">The sequence shown here is derived from an EMBL/GenBank/DDBJ whole genome shotgun (WGS) entry which is preliminary data.</text>
</comment>